<name>A0A2R5EIA1_9BACL</name>
<reference evidence="1 2" key="1">
    <citation type="submission" date="2017-08" db="EMBL/GenBank/DDBJ databases">
        <title>Substantial Increase in Enzyme Production by Combined Drug-Resistance Mutations in Paenibacillus agaridevorans.</title>
        <authorList>
            <person name="Tanaka Y."/>
            <person name="Funane K."/>
            <person name="Hosaka T."/>
            <person name="Shiwa Y."/>
            <person name="Fujita N."/>
            <person name="Miyazaki T."/>
            <person name="Yoshikawa H."/>
            <person name="Murakami K."/>
            <person name="Kasahara K."/>
            <person name="Inaoka T."/>
            <person name="Hiraga Y."/>
            <person name="Ochi K."/>
        </authorList>
    </citation>
    <scope>NUCLEOTIDE SEQUENCE [LARGE SCALE GENOMIC DNA]</scope>
    <source>
        <strain evidence="1 2">T-3040</strain>
    </source>
</reference>
<dbReference type="RefSeq" id="WP_087567761.1">
    <property type="nucleotide sequence ID" value="NZ_BDQX01000041.1"/>
</dbReference>
<dbReference type="SUPFAM" id="SSF160755">
    <property type="entry name" value="YugN-like"/>
    <property type="match status" value="1"/>
</dbReference>
<accession>A0A2R5EIA1</accession>
<organism evidence="1 2">
    <name type="scientific">Paenibacillus agaridevorans</name>
    <dbReference type="NCBI Taxonomy" id="171404"/>
    <lineage>
        <taxon>Bacteria</taxon>
        <taxon>Bacillati</taxon>
        <taxon>Bacillota</taxon>
        <taxon>Bacilli</taxon>
        <taxon>Bacillales</taxon>
        <taxon>Paenibacillaceae</taxon>
        <taxon>Paenibacillus</taxon>
    </lineage>
</organism>
<dbReference type="InterPro" id="IPR036491">
    <property type="entry name" value="YugN-like_sf"/>
</dbReference>
<dbReference type="Proteomes" id="UP000245202">
    <property type="component" value="Unassembled WGS sequence"/>
</dbReference>
<sequence length="114" mass="13162">MIIENSGLNGVQSELHHLDDAAEKVGFVRWQWEYYRATYDLKLTDRASGSDYFLRINTRAIEGKLENPHAVLNIEAVYIGRSTFPHGMEYESPVPKHIMDTATQRLDQLKKQLL</sequence>
<comment type="caution">
    <text evidence="1">The sequence shown here is derived from an EMBL/GenBank/DDBJ whole genome shotgun (WGS) entry which is preliminary data.</text>
</comment>
<dbReference type="Gene3D" id="3.30.310.100">
    <property type="entry name" value="YugN-like"/>
    <property type="match status" value="1"/>
</dbReference>
<evidence type="ECO:0008006" key="3">
    <source>
        <dbReference type="Google" id="ProtNLM"/>
    </source>
</evidence>
<keyword evidence="2" id="KW-1185">Reference proteome</keyword>
<dbReference type="EMBL" id="BDQX01000041">
    <property type="protein sequence ID" value="GBG06322.1"/>
    <property type="molecule type" value="Genomic_DNA"/>
</dbReference>
<dbReference type="AlphaFoldDB" id="A0A2R5EIA1"/>
<gene>
    <name evidence="1" type="ORF">PAT3040_00847</name>
</gene>
<dbReference type="InterPro" id="IPR014967">
    <property type="entry name" value="Uncharacterised_YugN-like"/>
</dbReference>
<proteinExistence type="predicted"/>
<evidence type="ECO:0000313" key="1">
    <source>
        <dbReference type="EMBL" id="GBG06322.1"/>
    </source>
</evidence>
<protein>
    <recommendedName>
        <fullName evidence="3">YugN-like family protein</fullName>
    </recommendedName>
</protein>
<evidence type="ECO:0000313" key="2">
    <source>
        <dbReference type="Proteomes" id="UP000245202"/>
    </source>
</evidence>
<dbReference type="Pfam" id="PF08868">
    <property type="entry name" value="YugN"/>
    <property type="match status" value="1"/>
</dbReference>